<dbReference type="Pfam" id="PF09826">
    <property type="entry name" value="Beta_propel"/>
    <property type="match status" value="1"/>
</dbReference>
<reference evidence="4 5" key="1">
    <citation type="journal article" date="2023" name="Genome Announc.">
        <title>Pan-Genome Analyses of the Genus Cohnella and Proposal of the Novel Species Cohnella silvisoli sp. nov., Isolated from Forest Soil.</title>
        <authorList>
            <person name="Wang C."/>
            <person name="Mao L."/>
            <person name="Bao G."/>
            <person name="Zhu H."/>
        </authorList>
    </citation>
    <scope>NUCLEOTIDE SEQUENCE [LARGE SCALE GENOMIC DNA]</scope>
    <source>
        <strain evidence="4 5">NL03-T5-1</strain>
    </source>
</reference>
<feature type="compositionally biased region" description="Low complexity" evidence="1">
    <location>
        <begin position="379"/>
        <end position="390"/>
    </location>
</feature>
<dbReference type="EMBL" id="JASKHM010000016">
    <property type="protein sequence ID" value="MEQ4485612.1"/>
    <property type="molecule type" value="Genomic_DNA"/>
</dbReference>
<dbReference type="RefSeq" id="WP_232188114.1">
    <property type="nucleotide sequence ID" value="NZ_JAIOAP010000015.1"/>
</dbReference>
<dbReference type="SUPFAM" id="SSF55383">
    <property type="entry name" value="Copper amine oxidase, domain N"/>
    <property type="match status" value="1"/>
</dbReference>
<feature type="signal peptide" evidence="2">
    <location>
        <begin position="1"/>
        <end position="23"/>
    </location>
</feature>
<dbReference type="InterPro" id="IPR012854">
    <property type="entry name" value="Cu_amine_oxidase-like_N"/>
</dbReference>
<feature type="region of interest" description="Disordered" evidence="1">
    <location>
        <begin position="379"/>
        <end position="400"/>
    </location>
</feature>
<accession>A0ABV1L0M8</accession>
<dbReference type="Gene3D" id="3.30.457.10">
    <property type="entry name" value="Copper amine oxidase-like, N-terminal domain"/>
    <property type="match status" value="1"/>
</dbReference>
<keyword evidence="2" id="KW-0732">Signal</keyword>
<feature type="domain" description="Copper amine oxidase-like N-terminal" evidence="3">
    <location>
        <begin position="38"/>
        <end position="147"/>
    </location>
</feature>
<proteinExistence type="predicted"/>
<keyword evidence="5" id="KW-1185">Reference proteome</keyword>
<gene>
    <name evidence="4" type="ORF">QJS35_24810</name>
</gene>
<dbReference type="InterPro" id="IPR036582">
    <property type="entry name" value="Mao_N_sf"/>
</dbReference>
<dbReference type="InterPro" id="IPR019198">
    <property type="entry name" value="Beta_propeller_containing"/>
</dbReference>
<protein>
    <submittedName>
        <fullName evidence="4">Beta-propeller domain-containing protein</fullName>
    </submittedName>
</protein>
<evidence type="ECO:0000256" key="2">
    <source>
        <dbReference type="SAM" id="SignalP"/>
    </source>
</evidence>
<evidence type="ECO:0000256" key="1">
    <source>
        <dbReference type="SAM" id="MobiDB-lite"/>
    </source>
</evidence>
<evidence type="ECO:0000259" key="3">
    <source>
        <dbReference type="Pfam" id="PF07833"/>
    </source>
</evidence>
<feature type="region of interest" description="Disordered" evidence="1">
    <location>
        <begin position="783"/>
        <end position="811"/>
    </location>
</feature>
<comment type="caution">
    <text evidence="4">The sequence shown here is derived from an EMBL/GenBank/DDBJ whole genome shotgun (WGS) entry which is preliminary data.</text>
</comment>
<organism evidence="4 5">
    <name type="scientific">Cohnella silvisoli</name>
    <dbReference type="NCBI Taxonomy" id="2873699"/>
    <lineage>
        <taxon>Bacteria</taxon>
        <taxon>Bacillati</taxon>
        <taxon>Bacillota</taxon>
        <taxon>Bacilli</taxon>
        <taxon>Bacillales</taxon>
        <taxon>Paenibacillaceae</taxon>
        <taxon>Cohnella</taxon>
    </lineage>
</organism>
<name>A0ABV1L0M8_9BACL</name>
<dbReference type="Pfam" id="PF07833">
    <property type="entry name" value="Cu_amine_oxidN1"/>
    <property type="match status" value="1"/>
</dbReference>
<sequence length="811" mass="88471">MRKKAIFATLLMCVMLAAPSVTGSTNQTVYAQTNVKVQINGVPLSLSTPAFVDKKTVIVPLCEVADALKAQVSPKLNSGQPKTVTLSRGNRTATLTIGSTLLTANGRSVKLDVAPSLRGKMIMVPLRAISESLGTVVAWDGFRKIISINDPTQLPVVGTTKKLEQLLKQIESSNGYFRRGGVVAEAAQGSTTTIDKAAVPTASSAPSAGESNGFSQTNVQVEGVDEADWAKTDGKFIYQLSGSRILISDISNPSAPKLASTLEYMPGEMFNPQELYVDNKKLIVIGQNNSAIPMPVNFMEGGAAPQTSISSDAKMGIMPPRDFRSTVLTKIYELSDSGQPKLIRETQLEGTYISSRKIDSALYVITNKNNYMYYPMTKSTTGTGNSSPSSEFEPLYGDSSKSSDLKKLPLSDIRYFPDSSDNSILIIGVLDLDRPAQEMQVSAYLGSGQTIYASAKHLYVAIAKYIPKGDTYRQETQVYKFRLDQGNIVYIGEGSVPGTVLNQFAMDEHDSYFRIATTTGDTWASGEGKSSNNLYMLDEQMKTVGTLANLAPGERIYSTRFMGGRAYIVTFRNVDPLFAIDLRNPAKPTVLGQLKIPGYSDYLHPYDDNHLIGFGKETIEIPSKGSGPDATMAFYQGMKIALFDVSDVSHPIEKFKETIGDRGTNSELLSNHKALLFSKSKGLMAFPVELMEVKNKGTIEQGGFPEYGQFTYQGAYVYHVDLDKGFTLQGRITHLSQDDLIKSGQYGFDYGKSVRRILYAGDTLYTLSDRMLKANDMSSLKERGELTYPAPPEPTYQVEPGGPSITPIPAR</sequence>
<evidence type="ECO:0000313" key="5">
    <source>
        <dbReference type="Proteomes" id="UP001493487"/>
    </source>
</evidence>
<evidence type="ECO:0000313" key="4">
    <source>
        <dbReference type="EMBL" id="MEQ4485612.1"/>
    </source>
</evidence>
<dbReference type="Proteomes" id="UP001493487">
    <property type="component" value="Unassembled WGS sequence"/>
</dbReference>
<feature type="chain" id="PRO_5045885782" evidence="2">
    <location>
        <begin position="24"/>
        <end position="811"/>
    </location>
</feature>